<evidence type="ECO:0000256" key="4">
    <source>
        <dbReference type="ARBA" id="ARBA00023163"/>
    </source>
</evidence>
<accession>A0A8G0ZTY4</accession>
<dbReference type="Pfam" id="PF00126">
    <property type="entry name" value="HTH_1"/>
    <property type="match status" value="1"/>
</dbReference>
<dbReference type="PANTHER" id="PTHR30537">
    <property type="entry name" value="HTH-TYPE TRANSCRIPTIONAL REGULATOR"/>
    <property type="match status" value="1"/>
</dbReference>
<keyword evidence="7" id="KW-1185">Reference proteome</keyword>
<evidence type="ECO:0000313" key="7">
    <source>
        <dbReference type="Proteomes" id="UP000826300"/>
    </source>
</evidence>
<dbReference type="PANTHER" id="PTHR30537:SF26">
    <property type="entry name" value="GLYCINE CLEAVAGE SYSTEM TRANSCRIPTIONAL ACTIVATOR"/>
    <property type="match status" value="1"/>
</dbReference>
<dbReference type="KEGG" id="nsm:JO391_07510"/>
<keyword evidence="2" id="KW-0805">Transcription regulation</keyword>
<dbReference type="PROSITE" id="PS50931">
    <property type="entry name" value="HTH_LYSR"/>
    <property type="match status" value="1"/>
</dbReference>
<dbReference type="InterPro" id="IPR036388">
    <property type="entry name" value="WH-like_DNA-bd_sf"/>
</dbReference>
<keyword evidence="3" id="KW-0238">DNA-binding</keyword>
<proteinExistence type="inferred from homology"/>
<name>A0A8G0ZTY4_9RHOB</name>
<dbReference type="InterPro" id="IPR036390">
    <property type="entry name" value="WH_DNA-bd_sf"/>
</dbReference>
<dbReference type="GO" id="GO:0003700">
    <property type="term" value="F:DNA-binding transcription factor activity"/>
    <property type="evidence" value="ECO:0007669"/>
    <property type="project" value="InterPro"/>
</dbReference>
<dbReference type="EMBL" id="CP069370">
    <property type="protein sequence ID" value="QYZ71341.1"/>
    <property type="molecule type" value="Genomic_DNA"/>
</dbReference>
<dbReference type="GO" id="GO:0043565">
    <property type="term" value="F:sequence-specific DNA binding"/>
    <property type="evidence" value="ECO:0007669"/>
    <property type="project" value="TreeGrafter"/>
</dbReference>
<dbReference type="Proteomes" id="UP000826300">
    <property type="component" value="Chromosome"/>
</dbReference>
<dbReference type="RefSeq" id="WP_220663826.1">
    <property type="nucleotide sequence ID" value="NZ_CP069370.1"/>
</dbReference>
<reference evidence="6" key="1">
    <citation type="submission" date="2021-02" db="EMBL/GenBank/DDBJ databases">
        <title>Rhodobacter shimadae sp. nov., an aerobic anoxygenic phototrophic bacterium isolated from a hot spring.</title>
        <authorList>
            <person name="Muramatsu S."/>
            <person name="Haruta S."/>
            <person name="Hirose S."/>
            <person name="Hanada S."/>
        </authorList>
    </citation>
    <scope>NUCLEOTIDE SEQUENCE</scope>
    <source>
        <strain evidence="6">N10</strain>
    </source>
</reference>
<dbReference type="GO" id="GO:0006351">
    <property type="term" value="P:DNA-templated transcription"/>
    <property type="evidence" value="ECO:0007669"/>
    <property type="project" value="TreeGrafter"/>
</dbReference>
<feature type="domain" description="HTH lysR-type" evidence="5">
    <location>
        <begin position="9"/>
        <end position="66"/>
    </location>
</feature>
<dbReference type="InterPro" id="IPR005119">
    <property type="entry name" value="LysR_subst-bd"/>
</dbReference>
<dbReference type="PRINTS" id="PR00039">
    <property type="entry name" value="HTHLYSR"/>
</dbReference>
<organism evidence="6 7">
    <name type="scientific">Neotabrizicola shimadae</name>
    <dbReference type="NCBI Taxonomy" id="2807096"/>
    <lineage>
        <taxon>Bacteria</taxon>
        <taxon>Pseudomonadati</taxon>
        <taxon>Pseudomonadota</taxon>
        <taxon>Alphaproteobacteria</taxon>
        <taxon>Rhodobacterales</taxon>
        <taxon>Paracoccaceae</taxon>
        <taxon>Neotabrizicola</taxon>
    </lineage>
</organism>
<keyword evidence="4" id="KW-0804">Transcription</keyword>
<dbReference type="AlphaFoldDB" id="A0A8G0ZTY4"/>
<dbReference type="SUPFAM" id="SSF46785">
    <property type="entry name" value="Winged helix' DNA-binding domain"/>
    <property type="match status" value="1"/>
</dbReference>
<dbReference type="InterPro" id="IPR058163">
    <property type="entry name" value="LysR-type_TF_proteobact-type"/>
</dbReference>
<evidence type="ECO:0000256" key="3">
    <source>
        <dbReference type="ARBA" id="ARBA00023125"/>
    </source>
</evidence>
<dbReference type="Pfam" id="PF03466">
    <property type="entry name" value="LysR_substrate"/>
    <property type="match status" value="1"/>
</dbReference>
<dbReference type="Gene3D" id="1.10.10.10">
    <property type="entry name" value="Winged helix-like DNA-binding domain superfamily/Winged helix DNA-binding domain"/>
    <property type="match status" value="1"/>
</dbReference>
<comment type="similarity">
    <text evidence="1">Belongs to the LysR transcriptional regulatory family.</text>
</comment>
<dbReference type="SUPFAM" id="SSF53850">
    <property type="entry name" value="Periplasmic binding protein-like II"/>
    <property type="match status" value="1"/>
</dbReference>
<evidence type="ECO:0000313" key="6">
    <source>
        <dbReference type="EMBL" id="QYZ71341.1"/>
    </source>
</evidence>
<dbReference type="Gene3D" id="3.40.190.10">
    <property type="entry name" value="Periplasmic binding protein-like II"/>
    <property type="match status" value="2"/>
</dbReference>
<dbReference type="InterPro" id="IPR000847">
    <property type="entry name" value="LysR_HTH_N"/>
</dbReference>
<evidence type="ECO:0000256" key="2">
    <source>
        <dbReference type="ARBA" id="ARBA00023015"/>
    </source>
</evidence>
<evidence type="ECO:0000259" key="5">
    <source>
        <dbReference type="PROSITE" id="PS50931"/>
    </source>
</evidence>
<evidence type="ECO:0000256" key="1">
    <source>
        <dbReference type="ARBA" id="ARBA00009437"/>
    </source>
</evidence>
<sequence>MISPRRLLPSTPALLALEALDRLGTASAAAAELNLTQGAISRQLQALEGQLGTPLARREKQRLILTPAAQDYAAEVRAALTQIARAGQRLTQNPDGGRLALAILPAFGVHWLAPRLADFAARHPEVSLTLSTRLRPFDFADEDFDAAIHFGRADWPGAEHLHLLAEDVQAVAAPALLADPPQTPADLLTCPLLQIESRLSGWSRWFDAHGLPGQRVTGMVFDQFATMKEAAIHGLGLALLPSFLIGPELADGRLVPAWGAAVPGQGSYWLVWPDTRKPRPPLTAFRDWLAEQTA</sequence>
<protein>
    <submittedName>
        <fullName evidence="6">LysR family transcriptional regulator</fullName>
    </submittedName>
</protein>
<gene>
    <name evidence="6" type="ORF">JO391_07510</name>
</gene>